<reference evidence="2 3" key="1">
    <citation type="submission" date="2018-01" db="EMBL/GenBank/DDBJ databases">
        <title>Genome characterization of the sugarcane-associated fungus Trichoderma ghanense CCMA-1212 and their application in lignocelulose bioconversion.</title>
        <authorList>
            <person name="Steindorff A.S."/>
            <person name="Mendes T.D."/>
            <person name="Vilela E.S.D."/>
            <person name="Rodrigues D.S."/>
            <person name="Formighieri E.F."/>
            <person name="Melo I.S."/>
            <person name="Favaro L.C.L."/>
        </authorList>
    </citation>
    <scope>NUCLEOTIDE SEQUENCE [LARGE SCALE GENOMIC DNA]</scope>
    <source>
        <strain evidence="2 3">CCMA-1212</strain>
    </source>
</reference>
<feature type="region of interest" description="Disordered" evidence="1">
    <location>
        <begin position="376"/>
        <end position="691"/>
    </location>
</feature>
<feature type="compositionally biased region" description="Low complexity" evidence="1">
    <location>
        <begin position="808"/>
        <end position="822"/>
    </location>
</feature>
<gene>
    <name evidence="2" type="ORF">CCMA1212_000960</name>
</gene>
<comment type="caution">
    <text evidence="2">The sequence shown here is derived from an EMBL/GenBank/DDBJ whole genome shotgun (WGS) entry which is preliminary data.</text>
</comment>
<sequence length="1030" mass="112002">MSNHRTRPARSNSLQRMLELERRYMLERLQASASQANALSANSCSLTAVVSKPPLSSANRPAVQHAHRIEATPLKDAAMGATVSKTRETRPDTHIIPLTINVSSPMLKLDIAPESDKGAQRGAVVVHQPPAVDKPVLKAVSFDVPLSIDEEERRSICQSPSWEAYGRRKKSDKKDSKKEQKKEQLKKEQLKREEERKEQERRDQLKKEQLKKEQLKKEELKKEQLKKEQQRKEELKKEQLKKEQAEKELRKKEQQAKASKREKEESTLKNALIKKKRLSKQPPPSSSHAIEQANRISVEAAASSRDKQRPSSALEFTSPVKGDTPVRPSHRRSGSFTSLIRAPFESRRASSDTARPVETGFIGGIKLEIQRYAANQKAAEEPQSMDESQIHPALRTNNAHNQKWSAPAARPTPESQRRAYPPITRNAATAAKTRSLISSAEMEAQDTGTMEKWRAFVGLKPKDLAEPTKTAAQQEGSKKPAVPDEPSKSSTALPSPQANARIGTSDTRSPTAVTPSPLGSSPVDSSNQSAKPKLSVSTGDHQSSSSATALKPPKEKLSQANLAQLQQLEGSGPIKSKSPADRSLVNDAARTAESLPPAPPRRSSKRNSLLSLDDSVSSLSRSRSPAHRPSSSDSTTSIGDRIGGKPKRTANNTSSGTEVHSGGAPLQSPASREAGRITGNQKPDPIEVPTWEDIQSSVMQVIDAKVSLSPIRKSHSFLRDDSDFTVRRLTDDSVPTTSADDDSSDDFHSVSMPGTPDTSRPQSEKGVPPLSQDVEGNRAGTEQHRARNLSQSPVKQPLLLQIGGFSGSSSPPKVPSTKPATADRTQAAHHRTQSAVDSAPAADFLPKLKHQPLKAVESALVSKQHVPSAESLLPGDERANSKTQLVVAPWPASYLEEARKAAPLAPPPQVLGSPRLVPKGTPPASIRSQPSPTTDLTPTKGPRHTAGSPVGGEPIAKMFVECCGCKYYHDMPSNIYEAMANPEAVIRPRGNVGFTGALSMTVKCPWCSHEMSTKCCAGYAAMVYVKERLH</sequence>
<evidence type="ECO:0000256" key="1">
    <source>
        <dbReference type="SAM" id="MobiDB-lite"/>
    </source>
</evidence>
<feature type="compositionally biased region" description="Basic and acidic residues" evidence="1">
    <location>
        <begin position="172"/>
        <end position="267"/>
    </location>
</feature>
<dbReference type="EMBL" id="PPTA01000001">
    <property type="protein sequence ID" value="TFB07366.1"/>
    <property type="molecule type" value="Genomic_DNA"/>
</dbReference>
<feature type="region of interest" description="Disordered" evidence="1">
    <location>
        <begin position="905"/>
        <end position="950"/>
    </location>
</feature>
<dbReference type="Proteomes" id="UP001642720">
    <property type="component" value="Unassembled WGS sequence"/>
</dbReference>
<accession>A0ABY2HGV3</accession>
<feature type="compositionally biased region" description="Low complexity" evidence="1">
    <location>
        <begin position="606"/>
        <end position="634"/>
    </location>
</feature>
<feature type="compositionally biased region" description="Basic and acidic residues" evidence="1">
    <location>
        <begin position="449"/>
        <end position="466"/>
    </location>
</feature>
<dbReference type="GeneID" id="300572851"/>
<feature type="compositionally biased region" description="Low complexity" evidence="1">
    <location>
        <begin position="558"/>
        <end position="568"/>
    </location>
</feature>
<feature type="region of interest" description="Disordered" evidence="1">
    <location>
        <begin position="153"/>
        <end position="340"/>
    </location>
</feature>
<evidence type="ECO:0000313" key="2">
    <source>
        <dbReference type="EMBL" id="TFB07366.1"/>
    </source>
</evidence>
<organism evidence="2 3">
    <name type="scientific">Trichoderma ghanense</name>
    <dbReference type="NCBI Taxonomy" id="65468"/>
    <lineage>
        <taxon>Eukaryota</taxon>
        <taxon>Fungi</taxon>
        <taxon>Dikarya</taxon>
        <taxon>Ascomycota</taxon>
        <taxon>Pezizomycotina</taxon>
        <taxon>Sordariomycetes</taxon>
        <taxon>Hypocreomycetidae</taxon>
        <taxon>Hypocreales</taxon>
        <taxon>Hypocreaceae</taxon>
        <taxon>Trichoderma</taxon>
    </lineage>
</organism>
<feature type="compositionally biased region" description="Polar residues" evidence="1">
    <location>
        <begin position="649"/>
        <end position="658"/>
    </location>
</feature>
<proteinExistence type="predicted"/>
<feature type="compositionally biased region" description="Polar residues" evidence="1">
    <location>
        <begin position="488"/>
        <end position="548"/>
    </location>
</feature>
<feature type="compositionally biased region" description="Polar residues" evidence="1">
    <location>
        <begin position="395"/>
        <end position="404"/>
    </location>
</feature>
<keyword evidence="3" id="KW-1185">Reference proteome</keyword>
<evidence type="ECO:0000313" key="3">
    <source>
        <dbReference type="Proteomes" id="UP001642720"/>
    </source>
</evidence>
<feature type="region of interest" description="Disordered" evidence="1">
    <location>
        <begin position="732"/>
        <end position="839"/>
    </location>
</feature>
<feature type="compositionally biased region" description="Polar residues" evidence="1">
    <location>
        <begin position="926"/>
        <end position="937"/>
    </location>
</feature>
<feature type="compositionally biased region" description="Basic and acidic residues" evidence="1">
    <location>
        <begin position="476"/>
        <end position="487"/>
    </location>
</feature>
<protein>
    <submittedName>
        <fullName evidence="2">Reticulocyte-binding protein</fullName>
    </submittedName>
</protein>
<name>A0ABY2HGV3_9HYPO</name>
<dbReference type="RefSeq" id="XP_073563567.1">
    <property type="nucleotide sequence ID" value="XM_073698401.1"/>
</dbReference>